<reference evidence="2 3" key="1">
    <citation type="journal article" date="2014" name="Genome Announc.">
        <title>Draft Genome Sequence of Propane- and Butane-Oxidizing Actinobacterium Rhodococcus ruber IEGM 231.</title>
        <authorList>
            <person name="Ivshina I.B."/>
            <person name="Kuyukina M.S."/>
            <person name="Krivoruchko A.V."/>
            <person name="Barbe V."/>
            <person name="Fischer C."/>
        </authorList>
    </citation>
    <scope>NUCLEOTIDE SEQUENCE [LARGE SCALE GENOMIC DNA]</scope>
</reference>
<feature type="region of interest" description="Disordered" evidence="1">
    <location>
        <begin position="326"/>
        <end position="380"/>
    </location>
</feature>
<feature type="compositionally biased region" description="Low complexity" evidence="1">
    <location>
        <begin position="326"/>
        <end position="349"/>
    </location>
</feature>
<feature type="compositionally biased region" description="Low complexity" evidence="1">
    <location>
        <begin position="57"/>
        <end position="84"/>
    </location>
</feature>
<dbReference type="EMBL" id="CCSD01000091">
    <property type="protein sequence ID" value="CDZ90991.1"/>
    <property type="molecule type" value="Genomic_DNA"/>
</dbReference>
<evidence type="ECO:0000313" key="2">
    <source>
        <dbReference type="EMBL" id="CDZ90991.1"/>
    </source>
</evidence>
<feature type="compositionally biased region" description="Basic and acidic residues" evidence="1">
    <location>
        <begin position="198"/>
        <end position="208"/>
    </location>
</feature>
<organism evidence="2 3">
    <name type="scientific">Rhodococcus ruber</name>
    <dbReference type="NCBI Taxonomy" id="1830"/>
    <lineage>
        <taxon>Bacteria</taxon>
        <taxon>Bacillati</taxon>
        <taxon>Actinomycetota</taxon>
        <taxon>Actinomycetes</taxon>
        <taxon>Mycobacteriales</taxon>
        <taxon>Nocardiaceae</taxon>
        <taxon>Rhodococcus</taxon>
    </lineage>
</organism>
<proteinExistence type="predicted"/>
<evidence type="ECO:0000256" key="1">
    <source>
        <dbReference type="SAM" id="MobiDB-lite"/>
    </source>
</evidence>
<gene>
    <name evidence="2" type="ORF">RHRU231_770112</name>
</gene>
<dbReference type="Proteomes" id="UP000042997">
    <property type="component" value="Unassembled WGS sequence"/>
</dbReference>
<accession>A0A098BTG0</accession>
<feature type="compositionally biased region" description="Low complexity" evidence="1">
    <location>
        <begin position="182"/>
        <end position="191"/>
    </location>
</feature>
<sequence>MTALAWGRSTGKSKRRTTSAYATGPPWWSPAGAGRGLVSRGVVSRGVVPRGAHRVAARTAATSHATSRASSATTSRTGASSATRTTRRANRIFVLVLRPEIRPLTAAHTGFLPVRAAPAPLRTALVLALPSVTVSMSWSVEAGASRSTASRRFRTARASRRTWVFSHSTAAAKGRRLRRGARSSSPGPGRSDVATGGRSDDRGREPVDVRGLSRVRDRACSSAVCVRGRVRRVAVSCVRARRGASGAVRVPAAARPARRSGSVRRGAAVADRAVVDFPVVDFAVPDRAVVDFAVVDFAVSDRVVAGVVGVAVVDFGAAARLRDVRSLPPAGRPAPRAVRPSAVPRAPIPTATPGGAGETCRGAPASTRAECAQRGYRTQR</sequence>
<feature type="region of interest" description="Disordered" evidence="1">
    <location>
        <begin position="54"/>
        <end position="84"/>
    </location>
</feature>
<evidence type="ECO:0000313" key="3">
    <source>
        <dbReference type="Proteomes" id="UP000042997"/>
    </source>
</evidence>
<feature type="region of interest" description="Disordered" evidence="1">
    <location>
        <begin position="169"/>
        <end position="210"/>
    </location>
</feature>
<feature type="region of interest" description="Disordered" evidence="1">
    <location>
        <begin position="1"/>
        <end position="21"/>
    </location>
</feature>
<dbReference type="AlphaFoldDB" id="A0A098BTG0"/>
<name>A0A098BTG0_9NOCA</name>
<protein>
    <submittedName>
        <fullName evidence="2">Uncharacterized protein</fullName>
    </submittedName>
</protein>